<dbReference type="RefSeq" id="WP_342828126.1">
    <property type="nucleotide sequence ID" value="NZ_JBANDC010000002.1"/>
</dbReference>
<dbReference type="Proteomes" id="UP001495910">
    <property type="component" value="Unassembled WGS sequence"/>
</dbReference>
<evidence type="ECO:0000313" key="1">
    <source>
        <dbReference type="EMBL" id="MEM4986303.1"/>
    </source>
</evidence>
<keyword evidence="2" id="KW-1185">Reference proteome</keyword>
<dbReference type="EMBL" id="JBANDC010000002">
    <property type="protein sequence ID" value="MEM4986303.1"/>
    <property type="molecule type" value="Genomic_DNA"/>
</dbReference>
<organism evidence="1 2">
    <name type="scientific">Collimonas rhizosphaerae</name>
    <dbReference type="NCBI Taxonomy" id="3126357"/>
    <lineage>
        <taxon>Bacteria</taxon>
        <taxon>Pseudomonadati</taxon>
        <taxon>Pseudomonadota</taxon>
        <taxon>Betaproteobacteria</taxon>
        <taxon>Burkholderiales</taxon>
        <taxon>Oxalobacteraceae</taxon>
        <taxon>Collimonas</taxon>
    </lineage>
</organism>
<protein>
    <submittedName>
        <fullName evidence="1">Uncharacterized protein</fullName>
    </submittedName>
</protein>
<accession>A0ABU9PQN8</accession>
<comment type="caution">
    <text evidence="1">The sequence shown here is derived from an EMBL/GenBank/DDBJ whole genome shotgun (WGS) entry which is preliminary data.</text>
</comment>
<reference evidence="1 2" key="1">
    <citation type="submission" date="2024-02" db="EMBL/GenBank/DDBJ databases">
        <title>Draft genome sequence of Collimonas sp. strain H4R21, an effective mineral-weathering bacterial strain isolated from the beech rhizosphere.</title>
        <authorList>
            <person name="Morin E."/>
            <person name="Uroz S."/>
            <person name="Leveau J.H.J."/>
            <person name="Kumar R."/>
            <person name="Rey M.W."/>
            <person name="Pham J."/>
        </authorList>
    </citation>
    <scope>NUCLEOTIDE SEQUENCE [LARGE SCALE GENOMIC DNA]</scope>
    <source>
        <strain evidence="1 2">H4R21</strain>
    </source>
</reference>
<gene>
    <name evidence="1" type="ORF">V8G57_02770</name>
</gene>
<sequence length="135" mass="15336">MITILPDEFAALRRMKDCFEDGEGHNVAVPMVQRLACLGLIRRTHAQHYDFTEFGRAVVQHGNYPATELGGDDTLRIDWLDAQEHIHAQQWQHGPRGTPIKTSFYDRNRVLIAEGISLRHAIDTAMQSSIAREKS</sequence>
<name>A0ABU9PQN8_9BURK</name>
<evidence type="ECO:0000313" key="2">
    <source>
        <dbReference type="Proteomes" id="UP001495910"/>
    </source>
</evidence>
<proteinExistence type="predicted"/>